<keyword evidence="1" id="KW-0472">Membrane</keyword>
<feature type="transmembrane region" description="Helical" evidence="1">
    <location>
        <begin position="145"/>
        <end position="165"/>
    </location>
</feature>
<keyword evidence="1" id="KW-0812">Transmembrane</keyword>
<feature type="transmembrane region" description="Helical" evidence="1">
    <location>
        <begin position="95"/>
        <end position="113"/>
    </location>
</feature>
<feature type="transmembrane region" description="Helical" evidence="1">
    <location>
        <begin position="204"/>
        <end position="222"/>
    </location>
</feature>
<dbReference type="Proteomes" id="UP000295707">
    <property type="component" value="Unassembled WGS sequence"/>
</dbReference>
<feature type="transmembrane region" description="Helical" evidence="1">
    <location>
        <begin position="6"/>
        <end position="22"/>
    </location>
</feature>
<gene>
    <name evidence="2" type="ORF">DFR30_1394</name>
</gene>
<reference evidence="2 3" key="1">
    <citation type="submission" date="2019-03" db="EMBL/GenBank/DDBJ databases">
        <title>Genomic Encyclopedia of Type Strains, Phase IV (KMG-IV): sequencing the most valuable type-strain genomes for metagenomic binning, comparative biology and taxonomic classification.</title>
        <authorList>
            <person name="Goeker M."/>
        </authorList>
    </citation>
    <scope>NUCLEOTIDE SEQUENCE [LARGE SCALE GENOMIC DNA]</scope>
    <source>
        <strain evidence="2 3">DSM 19610</strain>
    </source>
</reference>
<evidence type="ECO:0000313" key="2">
    <source>
        <dbReference type="EMBL" id="TCK18131.1"/>
    </source>
</evidence>
<name>A0A4R1HBZ8_9GAMM</name>
<dbReference type="RefSeq" id="WP_132971956.1">
    <property type="nucleotide sequence ID" value="NZ_SMFX01000001.1"/>
</dbReference>
<comment type="caution">
    <text evidence="2">The sequence shown here is derived from an EMBL/GenBank/DDBJ whole genome shotgun (WGS) entry which is preliminary data.</text>
</comment>
<feature type="transmembrane region" description="Helical" evidence="1">
    <location>
        <begin position="29"/>
        <end position="48"/>
    </location>
</feature>
<evidence type="ECO:0000256" key="1">
    <source>
        <dbReference type="SAM" id="Phobius"/>
    </source>
</evidence>
<feature type="transmembrane region" description="Helical" evidence="1">
    <location>
        <begin position="68"/>
        <end position="88"/>
    </location>
</feature>
<keyword evidence="3" id="KW-1185">Reference proteome</keyword>
<keyword evidence="1" id="KW-1133">Transmembrane helix</keyword>
<sequence>MIEPVLFMTCGAALYGGMHHLYQGAKNPGGYPHVLHAVLFLLLAGFALSDTSRSLVHSAEELSLYSKLSVSLGLLLFATLPWFIILILKQRASVLPALVSFAWGALLLINIASPYSLLFRQVTETRAVLASGQPSIAFTTAANPIWHLVEIAMLGTLVYAMYLCARQFRTHGKSVPAIPLAGLLLLFGTTAYDSLVYAGLVHTAYLAPLGFLLFLASAGLCWRPATEPGTRQTSSDTNHYQLTMNFNDSPAERREVPVDIPAEAEVSATQLTRQPIVQPAIDEPPATPPLHINNPMVDRVSDGLVDIAVDASLMLKRLDEGEIDTMELKELGRKLRKQAIETRRVTHRMLRTERFGQKD</sequence>
<proteinExistence type="predicted"/>
<dbReference type="EMBL" id="SMFX01000001">
    <property type="protein sequence ID" value="TCK18131.1"/>
    <property type="molecule type" value="Genomic_DNA"/>
</dbReference>
<organism evidence="2 3">
    <name type="scientific">Thiogranum longum</name>
    <dbReference type="NCBI Taxonomy" id="1537524"/>
    <lineage>
        <taxon>Bacteria</taxon>
        <taxon>Pseudomonadati</taxon>
        <taxon>Pseudomonadota</taxon>
        <taxon>Gammaproteobacteria</taxon>
        <taxon>Chromatiales</taxon>
        <taxon>Ectothiorhodospiraceae</taxon>
        <taxon>Thiogranum</taxon>
    </lineage>
</organism>
<accession>A0A4R1HBZ8</accession>
<evidence type="ECO:0000313" key="3">
    <source>
        <dbReference type="Proteomes" id="UP000295707"/>
    </source>
</evidence>
<protein>
    <submittedName>
        <fullName evidence="2">Uncharacterized protein</fullName>
    </submittedName>
</protein>
<dbReference type="AlphaFoldDB" id="A0A4R1HBZ8"/>
<feature type="transmembrane region" description="Helical" evidence="1">
    <location>
        <begin position="177"/>
        <end position="198"/>
    </location>
</feature>